<evidence type="ECO:0000313" key="5">
    <source>
        <dbReference type="EMBL" id="KAK7311675.1"/>
    </source>
</evidence>
<organism evidence="5 6">
    <name type="scientific">Clitoria ternatea</name>
    <name type="common">Butterfly pea</name>
    <dbReference type="NCBI Taxonomy" id="43366"/>
    <lineage>
        <taxon>Eukaryota</taxon>
        <taxon>Viridiplantae</taxon>
        <taxon>Streptophyta</taxon>
        <taxon>Embryophyta</taxon>
        <taxon>Tracheophyta</taxon>
        <taxon>Spermatophyta</taxon>
        <taxon>Magnoliopsida</taxon>
        <taxon>eudicotyledons</taxon>
        <taxon>Gunneridae</taxon>
        <taxon>Pentapetalae</taxon>
        <taxon>rosids</taxon>
        <taxon>fabids</taxon>
        <taxon>Fabales</taxon>
        <taxon>Fabaceae</taxon>
        <taxon>Papilionoideae</taxon>
        <taxon>50 kb inversion clade</taxon>
        <taxon>NPAAA clade</taxon>
        <taxon>indigoferoid/millettioid clade</taxon>
        <taxon>Phaseoleae</taxon>
        <taxon>Clitoria</taxon>
    </lineage>
</organism>
<dbReference type="PANTHER" id="PTHR44858">
    <property type="entry name" value="TETRATRICOPEPTIDE REPEAT PROTEIN 6"/>
    <property type="match status" value="1"/>
</dbReference>
<keyword evidence="4" id="KW-0812">Transmembrane</keyword>
<keyword evidence="2 3" id="KW-0802">TPR repeat</keyword>
<reference evidence="5 6" key="1">
    <citation type="submission" date="2024-01" db="EMBL/GenBank/DDBJ databases">
        <title>The genomes of 5 underutilized Papilionoideae crops provide insights into root nodulation and disease resistance.</title>
        <authorList>
            <person name="Yuan L."/>
        </authorList>
    </citation>
    <scope>NUCLEOTIDE SEQUENCE [LARGE SCALE GENOMIC DNA]</scope>
    <source>
        <strain evidence="5">LY-2023</strain>
        <tissue evidence="5">Leaf</tissue>
    </source>
</reference>
<evidence type="ECO:0000256" key="4">
    <source>
        <dbReference type="SAM" id="Phobius"/>
    </source>
</evidence>
<dbReference type="SUPFAM" id="SSF48452">
    <property type="entry name" value="TPR-like"/>
    <property type="match status" value="1"/>
</dbReference>
<dbReference type="InterPro" id="IPR050498">
    <property type="entry name" value="Ycf3"/>
</dbReference>
<dbReference type="InterPro" id="IPR011990">
    <property type="entry name" value="TPR-like_helical_dom_sf"/>
</dbReference>
<dbReference type="Proteomes" id="UP001359559">
    <property type="component" value="Unassembled WGS sequence"/>
</dbReference>
<proteinExistence type="predicted"/>
<feature type="repeat" description="TPR" evidence="3">
    <location>
        <begin position="171"/>
        <end position="204"/>
    </location>
</feature>
<evidence type="ECO:0000256" key="2">
    <source>
        <dbReference type="ARBA" id="ARBA00022803"/>
    </source>
</evidence>
<evidence type="ECO:0000256" key="1">
    <source>
        <dbReference type="ARBA" id="ARBA00022737"/>
    </source>
</evidence>
<dbReference type="PANTHER" id="PTHR44858:SF1">
    <property type="entry name" value="UDP-N-ACETYLGLUCOSAMINE--PEPTIDE N-ACETYLGLUCOSAMINYLTRANSFERASE SPINDLY-RELATED"/>
    <property type="match status" value="1"/>
</dbReference>
<evidence type="ECO:0000256" key="3">
    <source>
        <dbReference type="PROSITE-ProRule" id="PRU00339"/>
    </source>
</evidence>
<comment type="caution">
    <text evidence="5">The sequence shown here is derived from an EMBL/GenBank/DDBJ whole genome shotgun (WGS) entry which is preliminary data.</text>
</comment>
<name>A0AAN9PTK0_CLITE</name>
<protein>
    <submittedName>
        <fullName evidence="5">Uncharacterized protein</fullName>
    </submittedName>
</protein>
<keyword evidence="4" id="KW-1133">Transmembrane helix</keyword>
<dbReference type="AlphaFoldDB" id="A0AAN9PTK0"/>
<gene>
    <name evidence="5" type="ORF">RJT34_09962</name>
</gene>
<dbReference type="EMBL" id="JAYKXN010000002">
    <property type="protein sequence ID" value="KAK7311675.1"/>
    <property type="molecule type" value="Genomic_DNA"/>
</dbReference>
<accession>A0AAN9PTK0</accession>
<dbReference type="SMART" id="SM00028">
    <property type="entry name" value="TPR"/>
    <property type="match status" value="2"/>
</dbReference>
<feature type="transmembrane region" description="Helical" evidence="4">
    <location>
        <begin position="13"/>
        <end position="32"/>
    </location>
</feature>
<evidence type="ECO:0000313" key="6">
    <source>
        <dbReference type="Proteomes" id="UP001359559"/>
    </source>
</evidence>
<dbReference type="Gene3D" id="1.25.40.10">
    <property type="entry name" value="Tetratricopeptide repeat domain"/>
    <property type="match status" value="1"/>
</dbReference>
<keyword evidence="1" id="KW-0677">Repeat</keyword>
<keyword evidence="4" id="KW-0472">Membrane</keyword>
<sequence>MNMDEKQAMVRDVALQIILILIFIFTFLYMHGVPQRLLAKFRFRNRTSIQAKRHFVKGAQLLSQASRSNSTSLAKQALSEAEKSIALNPKDAASYILKAMALDLQGFRTSALDALDAALSPLASASLADAERADALLKRAELRIAASSQPRNVDSALADLKEAVKLSPKNAKAWCLLGECCEGNKMEEEAKKAYKEALELEPRLNTAQEALNRLASS</sequence>
<dbReference type="InterPro" id="IPR019734">
    <property type="entry name" value="TPR_rpt"/>
</dbReference>
<keyword evidence="6" id="KW-1185">Reference proteome</keyword>
<dbReference type="Pfam" id="PF00515">
    <property type="entry name" value="TPR_1"/>
    <property type="match status" value="1"/>
</dbReference>
<dbReference type="PROSITE" id="PS50005">
    <property type="entry name" value="TPR"/>
    <property type="match status" value="1"/>
</dbReference>